<dbReference type="PROSITE" id="PS50106">
    <property type="entry name" value="PDZ"/>
    <property type="match status" value="2"/>
</dbReference>
<keyword evidence="5" id="KW-1185">Reference proteome</keyword>
<reference evidence="2" key="1">
    <citation type="submission" date="2022-10" db="EMBL/GenBank/DDBJ databases">
        <authorList>
            <person name="Chen Y."/>
            <person name="Dougan E. K."/>
            <person name="Chan C."/>
            <person name="Rhodes N."/>
            <person name="Thang M."/>
        </authorList>
    </citation>
    <scope>NUCLEOTIDE SEQUENCE</scope>
</reference>
<dbReference type="EMBL" id="CAMXCT020002470">
    <property type="protein sequence ID" value="CAL1151756.1"/>
    <property type="molecule type" value="Genomic_DNA"/>
</dbReference>
<evidence type="ECO:0000313" key="4">
    <source>
        <dbReference type="EMBL" id="CAL4785693.1"/>
    </source>
</evidence>
<dbReference type="OrthoDB" id="429536at2759"/>
<evidence type="ECO:0000313" key="2">
    <source>
        <dbReference type="EMBL" id="CAI3998381.1"/>
    </source>
</evidence>
<dbReference type="SMART" id="SM00228">
    <property type="entry name" value="PDZ"/>
    <property type="match status" value="2"/>
</dbReference>
<comment type="caution">
    <text evidence="2">The sequence shown here is derived from an EMBL/GenBank/DDBJ whole genome shotgun (WGS) entry which is preliminary data.</text>
</comment>
<organism evidence="2">
    <name type="scientific">Cladocopium goreaui</name>
    <dbReference type="NCBI Taxonomy" id="2562237"/>
    <lineage>
        <taxon>Eukaryota</taxon>
        <taxon>Sar</taxon>
        <taxon>Alveolata</taxon>
        <taxon>Dinophyceae</taxon>
        <taxon>Suessiales</taxon>
        <taxon>Symbiodiniaceae</taxon>
        <taxon>Cladocopium</taxon>
    </lineage>
</organism>
<dbReference type="SUPFAM" id="SSF50156">
    <property type="entry name" value="PDZ domain-like"/>
    <property type="match status" value="2"/>
</dbReference>
<dbReference type="EMBL" id="CAMXCT010002470">
    <property type="protein sequence ID" value="CAI3998381.1"/>
    <property type="molecule type" value="Genomic_DNA"/>
</dbReference>
<dbReference type="Proteomes" id="UP001152797">
    <property type="component" value="Unassembled WGS sequence"/>
</dbReference>
<name>A0A9P1CY31_9DINO</name>
<proteinExistence type="predicted"/>
<dbReference type="InterPro" id="IPR036034">
    <property type="entry name" value="PDZ_sf"/>
</dbReference>
<accession>A0A9P1CY31</accession>
<feature type="domain" description="PDZ" evidence="1">
    <location>
        <begin position="23"/>
        <end position="104"/>
    </location>
</feature>
<dbReference type="AlphaFoldDB" id="A0A9P1CY31"/>
<dbReference type="Gene3D" id="2.30.42.10">
    <property type="match status" value="2"/>
</dbReference>
<dbReference type="InterPro" id="IPR001478">
    <property type="entry name" value="PDZ"/>
</dbReference>
<dbReference type="EMBL" id="CAMXCT030002470">
    <property type="protein sequence ID" value="CAL4785693.1"/>
    <property type="molecule type" value="Genomic_DNA"/>
</dbReference>
<evidence type="ECO:0000313" key="3">
    <source>
        <dbReference type="EMBL" id="CAL1151756.1"/>
    </source>
</evidence>
<reference evidence="3" key="2">
    <citation type="submission" date="2024-04" db="EMBL/GenBank/DDBJ databases">
        <authorList>
            <person name="Chen Y."/>
            <person name="Shah S."/>
            <person name="Dougan E. K."/>
            <person name="Thang M."/>
            <person name="Chan C."/>
        </authorList>
    </citation>
    <scope>NUCLEOTIDE SEQUENCE [LARGE SCALE GENOMIC DNA]</scope>
</reference>
<feature type="domain" description="PDZ" evidence="1">
    <location>
        <begin position="121"/>
        <end position="200"/>
    </location>
</feature>
<gene>
    <name evidence="2" type="ORF">C1SCF055_LOCUS24689</name>
</gene>
<protein>
    <submittedName>
        <fullName evidence="4">PDZ domain-containing protein</fullName>
    </submittedName>
</protein>
<evidence type="ECO:0000313" key="5">
    <source>
        <dbReference type="Proteomes" id="UP001152797"/>
    </source>
</evidence>
<sequence length="246" mass="26794">MSDTDFKAAMKQRPLKILLEQDTFELLVQDPSEKLGCAFAGTPPANTSVSKIAPASVAERNNIQTGFQLVTVNGQTVGALTESTFRESLKARPVRLLFQVPKKDQPLVESSKAPAGAVVFEVRLEDAATKLGCGFGGLPPDAVAVGKVSPGTFAERNKIQTGYLLVALNGIEMKELNPERFREILKARPVRLRLQIPQSEEKEKIVKEVVKQENAVTALQAIARAPSQVRSSEQHAAACHWEVIQI</sequence>
<evidence type="ECO:0000259" key="1">
    <source>
        <dbReference type="PROSITE" id="PS50106"/>
    </source>
</evidence>